<keyword evidence="2 5" id="KW-0285">Flavoprotein</keyword>
<dbReference type="Gene3D" id="1.25.40.80">
    <property type="match status" value="1"/>
</dbReference>
<dbReference type="InterPro" id="IPR036155">
    <property type="entry name" value="Crypto/Photolyase_N_sf"/>
</dbReference>
<dbReference type="RefSeq" id="WP_166918297.1">
    <property type="nucleotide sequence ID" value="NZ_JAASRN010000001.1"/>
</dbReference>
<evidence type="ECO:0000259" key="8">
    <source>
        <dbReference type="PROSITE" id="PS51645"/>
    </source>
</evidence>
<keyword evidence="3 5" id="KW-0274">FAD</keyword>
<proteinExistence type="inferred from homology"/>
<dbReference type="InterPro" id="IPR002081">
    <property type="entry name" value="Cryptochrome/DNA_photolyase_1"/>
</dbReference>
<feature type="domain" description="Photolyase/cryptochrome alpha/beta" evidence="8">
    <location>
        <begin position="4"/>
        <end position="134"/>
    </location>
</feature>
<evidence type="ECO:0000256" key="1">
    <source>
        <dbReference type="ARBA" id="ARBA00001932"/>
    </source>
</evidence>
<feature type="site" description="Electron transfer via tryptophanyl radical" evidence="6">
    <location>
        <position position="291"/>
    </location>
</feature>
<evidence type="ECO:0000256" key="2">
    <source>
        <dbReference type="ARBA" id="ARBA00022630"/>
    </source>
</evidence>
<dbReference type="EC" id="4.1.99.3" evidence="9"/>
<dbReference type="PRINTS" id="PR00147">
    <property type="entry name" value="DNAPHOTLYASE"/>
</dbReference>
<evidence type="ECO:0000313" key="9">
    <source>
        <dbReference type="EMBL" id="NIK73015.1"/>
    </source>
</evidence>
<dbReference type="PANTHER" id="PTHR11455:SF9">
    <property type="entry name" value="CRYPTOCHROME CIRCADIAN CLOCK 5 ISOFORM X1"/>
    <property type="match status" value="1"/>
</dbReference>
<dbReference type="GO" id="GO:0003677">
    <property type="term" value="F:DNA binding"/>
    <property type="evidence" value="ECO:0007669"/>
    <property type="project" value="TreeGrafter"/>
</dbReference>
<dbReference type="PANTHER" id="PTHR11455">
    <property type="entry name" value="CRYPTOCHROME"/>
    <property type="match status" value="1"/>
</dbReference>
<dbReference type="Pfam" id="PF03441">
    <property type="entry name" value="FAD_binding_7"/>
    <property type="match status" value="1"/>
</dbReference>
<reference evidence="9 10" key="1">
    <citation type="submission" date="2020-03" db="EMBL/GenBank/DDBJ databases">
        <title>Genomic Encyclopedia of Type Strains, Phase IV (KMG-IV): sequencing the most valuable type-strain genomes for metagenomic binning, comparative biology and taxonomic classification.</title>
        <authorList>
            <person name="Goeker M."/>
        </authorList>
    </citation>
    <scope>NUCLEOTIDE SEQUENCE [LARGE SCALE GENOMIC DNA]</scope>
    <source>
        <strain evidence="9 10">DSM 5718</strain>
    </source>
</reference>
<comment type="cofactor">
    <cofactor evidence="1">
        <name>(6R)-5,10-methylene-5,6,7,8-tetrahydrofolate</name>
        <dbReference type="ChEBI" id="CHEBI:15636"/>
    </cofactor>
</comment>
<evidence type="ECO:0000256" key="6">
    <source>
        <dbReference type="PIRSR" id="PIRSR602081-2"/>
    </source>
</evidence>
<comment type="cofactor">
    <cofactor evidence="5">
        <name>FAD</name>
        <dbReference type="ChEBI" id="CHEBI:57692"/>
    </cofactor>
    <text evidence="5">Binds 1 FAD per subunit.</text>
</comment>
<dbReference type="PROSITE" id="PS00394">
    <property type="entry name" value="DNA_PHOTOLYASES_1_1"/>
    <property type="match status" value="1"/>
</dbReference>
<dbReference type="InterPro" id="IPR005101">
    <property type="entry name" value="Cryptochr/Photolyase_FAD-bd"/>
</dbReference>
<dbReference type="InterPro" id="IPR014729">
    <property type="entry name" value="Rossmann-like_a/b/a_fold"/>
</dbReference>
<feature type="site" description="Electron transfer via tryptophanyl radical" evidence="6">
    <location>
        <position position="344"/>
    </location>
</feature>
<dbReference type="PROSITE" id="PS00691">
    <property type="entry name" value="DNA_PHOTOLYASES_1_2"/>
    <property type="match status" value="1"/>
</dbReference>
<organism evidence="9 10">
    <name type="scientific">Thermonema lapsum</name>
    <dbReference type="NCBI Taxonomy" id="28195"/>
    <lineage>
        <taxon>Bacteria</taxon>
        <taxon>Pseudomonadati</taxon>
        <taxon>Bacteroidota</taxon>
        <taxon>Cytophagia</taxon>
        <taxon>Cytophagales</taxon>
        <taxon>Thermonemataceae</taxon>
        <taxon>Thermonema</taxon>
    </lineage>
</organism>
<feature type="binding site" evidence="5">
    <location>
        <position position="257"/>
    </location>
    <ligand>
        <name>FAD</name>
        <dbReference type="ChEBI" id="CHEBI:57692"/>
    </ligand>
</feature>
<dbReference type="GO" id="GO:0006950">
    <property type="term" value="P:response to stress"/>
    <property type="evidence" value="ECO:0007669"/>
    <property type="project" value="UniProtKB-ARBA"/>
</dbReference>
<name>A0A846MNI9_9BACT</name>
<evidence type="ECO:0000256" key="3">
    <source>
        <dbReference type="ARBA" id="ARBA00022827"/>
    </source>
</evidence>
<dbReference type="AlphaFoldDB" id="A0A846MNI9"/>
<evidence type="ECO:0000256" key="5">
    <source>
        <dbReference type="PIRSR" id="PIRSR602081-1"/>
    </source>
</evidence>
<dbReference type="Pfam" id="PF00875">
    <property type="entry name" value="DNA_photolyase"/>
    <property type="match status" value="1"/>
</dbReference>
<dbReference type="PROSITE" id="PS51645">
    <property type="entry name" value="PHR_CRY_ALPHA_BETA"/>
    <property type="match status" value="1"/>
</dbReference>
<sequence>MKQAIAICWLRRDLRLHDNAALYHALRNHSAVLPVFIFDRSILDALEKPFDLRVQFIHEQLRHLKGQLRALGSDLCVLYDYVGQAWRHILNVYEVEAVYTNDDYEPYARKRDAQVAELLKTHHTPFYRFKDQVIFEKSEVVKSDGTPYVVFTPYAHKWKTQLNDFYLKPYPTEKYFSSFLKLSEELPFPSLEAMGFRAKPFVFPPCEIREDIIRNYHQTRDLPALDEGTSRLGVHLRFGTVSIRELAHKAKEWNATYLNELIWREFFMMILWHYPEVVTHAFKKNYDNIPWSHDEAAFRRWCEGNTGYPLVDAGMRQLNETGYMHNRLRMLTASFLCKHLLIDWRWGEAYFASKLLDYELSSNNGGWQWAAGTGCDAAPYFRIFNPWTQQKKFDPQYEFVNRWVPEWRSKDYPKPIIEHAAARKRAIDYYKRYIG</sequence>
<dbReference type="GO" id="GO:0071949">
    <property type="term" value="F:FAD binding"/>
    <property type="evidence" value="ECO:0007669"/>
    <property type="project" value="TreeGrafter"/>
</dbReference>
<dbReference type="InterPro" id="IPR006050">
    <property type="entry name" value="DNA_photolyase_N"/>
</dbReference>
<evidence type="ECO:0000256" key="7">
    <source>
        <dbReference type="RuleBase" id="RU004182"/>
    </source>
</evidence>
<comment type="similarity">
    <text evidence="7">Belongs to the DNA photolyase family.</text>
</comment>
<keyword evidence="9" id="KW-0456">Lyase</keyword>
<dbReference type="Gene3D" id="3.40.50.620">
    <property type="entry name" value="HUPs"/>
    <property type="match status" value="1"/>
</dbReference>
<dbReference type="InterPro" id="IPR018394">
    <property type="entry name" value="DNA_photolyase_1_CS_C"/>
</dbReference>
<keyword evidence="10" id="KW-1185">Reference proteome</keyword>
<accession>A0A846MNI9</accession>
<dbReference type="Proteomes" id="UP000537126">
    <property type="component" value="Unassembled WGS sequence"/>
</dbReference>
<keyword evidence="4 7" id="KW-0157">Chromophore</keyword>
<protein>
    <submittedName>
        <fullName evidence="9">Deoxyribodipyrimidine photo-lyase</fullName>
        <ecNumber evidence="9">4.1.99.3</ecNumber>
    </submittedName>
</protein>
<feature type="binding site" evidence="5">
    <location>
        <begin position="260"/>
        <end position="267"/>
    </location>
    <ligand>
        <name>FAD</name>
        <dbReference type="ChEBI" id="CHEBI:57692"/>
    </ligand>
</feature>
<evidence type="ECO:0000256" key="4">
    <source>
        <dbReference type="ARBA" id="ARBA00022991"/>
    </source>
</evidence>
<comment type="caution">
    <text evidence="9">The sequence shown here is derived from an EMBL/GenBank/DDBJ whole genome shotgun (WGS) entry which is preliminary data.</text>
</comment>
<gene>
    <name evidence="9" type="ORF">FHS56_000501</name>
</gene>
<feature type="site" description="Electron transfer via tryptophanyl radical" evidence="6">
    <location>
        <position position="367"/>
    </location>
</feature>
<dbReference type="SUPFAM" id="SSF48173">
    <property type="entry name" value="Cryptochrome/photolyase FAD-binding domain"/>
    <property type="match status" value="1"/>
</dbReference>
<dbReference type="GO" id="GO:0006139">
    <property type="term" value="P:nucleobase-containing compound metabolic process"/>
    <property type="evidence" value="ECO:0007669"/>
    <property type="project" value="UniProtKB-ARBA"/>
</dbReference>
<feature type="binding site" evidence="5">
    <location>
        <position position="216"/>
    </location>
    <ligand>
        <name>FAD</name>
        <dbReference type="ChEBI" id="CHEBI:57692"/>
    </ligand>
</feature>
<dbReference type="GO" id="GO:0009416">
    <property type="term" value="P:response to light stimulus"/>
    <property type="evidence" value="ECO:0007669"/>
    <property type="project" value="TreeGrafter"/>
</dbReference>
<dbReference type="InterPro" id="IPR036134">
    <property type="entry name" value="Crypto/Photolyase_FAD-like_sf"/>
</dbReference>
<dbReference type="EMBL" id="JAASRN010000001">
    <property type="protein sequence ID" value="NIK73015.1"/>
    <property type="molecule type" value="Genomic_DNA"/>
</dbReference>
<dbReference type="SUPFAM" id="SSF52425">
    <property type="entry name" value="Cryptochrome/photolyase, N-terminal domain"/>
    <property type="match status" value="1"/>
</dbReference>
<dbReference type="Gene3D" id="1.10.579.10">
    <property type="entry name" value="DNA Cyclobutane Dipyrimidine Photolyase, subunit A, domain 3"/>
    <property type="match status" value="1"/>
</dbReference>
<evidence type="ECO:0000313" key="10">
    <source>
        <dbReference type="Proteomes" id="UP000537126"/>
    </source>
</evidence>
<dbReference type="GO" id="GO:0003904">
    <property type="term" value="F:deoxyribodipyrimidine photo-lyase activity"/>
    <property type="evidence" value="ECO:0007669"/>
    <property type="project" value="UniProtKB-EC"/>
</dbReference>